<name>A0ABP9TI91_9MICC</name>
<reference evidence="2" key="1">
    <citation type="journal article" date="2019" name="Int. J. Syst. Evol. Microbiol.">
        <title>The Global Catalogue of Microorganisms (GCM) 10K type strain sequencing project: providing services to taxonomists for standard genome sequencing and annotation.</title>
        <authorList>
            <consortium name="The Broad Institute Genomics Platform"/>
            <consortium name="The Broad Institute Genome Sequencing Center for Infectious Disease"/>
            <person name="Wu L."/>
            <person name="Ma J."/>
        </authorList>
    </citation>
    <scope>NUCLEOTIDE SEQUENCE [LARGE SCALE GENOMIC DNA]</scope>
    <source>
        <strain evidence="2">JCM 18952</strain>
    </source>
</reference>
<evidence type="ECO:0000313" key="1">
    <source>
        <dbReference type="EMBL" id="GAA5226296.1"/>
    </source>
</evidence>
<protein>
    <submittedName>
        <fullName evidence="1">Uncharacterized protein</fullName>
    </submittedName>
</protein>
<accession>A0ABP9TI91</accession>
<keyword evidence="2" id="KW-1185">Reference proteome</keyword>
<dbReference type="EMBL" id="BAABLK010000015">
    <property type="protein sequence ID" value="GAA5226296.1"/>
    <property type="molecule type" value="Genomic_DNA"/>
</dbReference>
<sequence>MIICLPKPVPYSANQGSTSGRWVSDIDGGIYGSVAVGSANAVNALSSLQFRSWGKFGVSAQCTAHRVKF</sequence>
<gene>
    <name evidence="1" type="ORF">GCM10025778_08270</name>
</gene>
<comment type="caution">
    <text evidence="1">The sequence shown here is derived from an EMBL/GenBank/DDBJ whole genome shotgun (WGS) entry which is preliminary data.</text>
</comment>
<dbReference type="Proteomes" id="UP001501257">
    <property type="component" value="Unassembled WGS sequence"/>
</dbReference>
<evidence type="ECO:0000313" key="2">
    <source>
        <dbReference type="Proteomes" id="UP001501257"/>
    </source>
</evidence>
<organism evidence="1 2">
    <name type="scientific">Paeniglutamicibacter antarcticus</name>
    <dbReference type="NCBI Taxonomy" id="494023"/>
    <lineage>
        <taxon>Bacteria</taxon>
        <taxon>Bacillati</taxon>
        <taxon>Actinomycetota</taxon>
        <taxon>Actinomycetes</taxon>
        <taxon>Micrococcales</taxon>
        <taxon>Micrococcaceae</taxon>
        <taxon>Paeniglutamicibacter</taxon>
    </lineage>
</organism>
<proteinExistence type="predicted"/>